<comment type="caution">
    <text evidence="1">The sequence shown here is derived from an EMBL/GenBank/DDBJ whole genome shotgun (WGS) entry which is preliminary data.</text>
</comment>
<protein>
    <submittedName>
        <fullName evidence="1">OPT oligopeptide transporter</fullName>
    </submittedName>
</protein>
<keyword evidence="2" id="KW-1185">Reference proteome</keyword>
<organism evidence="1 2">
    <name type="scientific">Vararia minispora EC-137</name>
    <dbReference type="NCBI Taxonomy" id="1314806"/>
    <lineage>
        <taxon>Eukaryota</taxon>
        <taxon>Fungi</taxon>
        <taxon>Dikarya</taxon>
        <taxon>Basidiomycota</taxon>
        <taxon>Agaricomycotina</taxon>
        <taxon>Agaricomycetes</taxon>
        <taxon>Russulales</taxon>
        <taxon>Lachnocladiaceae</taxon>
        <taxon>Vararia</taxon>
    </lineage>
</organism>
<dbReference type="EMBL" id="MU273502">
    <property type="protein sequence ID" value="KAI0034333.1"/>
    <property type="molecule type" value="Genomic_DNA"/>
</dbReference>
<name>A0ACB8QR54_9AGAM</name>
<reference evidence="1" key="2">
    <citation type="journal article" date="2022" name="New Phytol.">
        <title>Evolutionary transition to the ectomycorrhizal habit in the genomes of a hyperdiverse lineage of mushroom-forming fungi.</title>
        <authorList>
            <person name="Looney B."/>
            <person name="Miyauchi S."/>
            <person name="Morin E."/>
            <person name="Drula E."/>
            <person name="Courty P.E."/>
            <person name="Kohler A."/>
            <person name="Kuo A."/>
            <person name="LaButti K."/>
            <person name="Pangilinan J."/>
            <person name="Lipzen A."/>
            <person name="Riley R."/>
            <person name="Andreopoulos W."/>
            <person name="He G."/>
            <person name="Johnson J."/>
            <person name="Nolan M."/>
            <person name="Tritt A."/>
            <person name="Barry K.W."/>
            <person name="Grigoriev I.V."/>
            <person name="Nagy L.G."/>
            <person name="Hibbett D."/>
            <person name="Henrissat B."/>
            <person name="Matheny P.B."/>
            <person name="Labbe J."/>
            <person name="Martin F.M."/>
        </authorList>
    </citation>
    <scope>NUCLEOTIDE SEQUENCE</scope>
    <source>
        <strain evidence="1">EC-137</strain>
    </source>
</reference>
<evidence type="ECO:0000313" key="1">
    <source>
        <dbReference type="EMBL" id="KAI0034333.1"/>
    </source>
</evidence>
<reference evidence="1" key="1">
    <citation type="submission" date="2021-02" db="EMBL/GenBank/DDBJ databases">
        <authorList>
            <consortium name="DOE Joint Genome Institute"/>
            <person name="Ahrendt S."/>
            <person name="Looney B.P."/>
            <person name="Miyauchi S."/>
            <person name="Morin E."/>
            <person name="Drula E."/>
            <person name="Courty P.E."/>
            <person name="Chicoki N."/>
            <person name="Fauchery L."/>
            <person name="Kohler A."/>
            <person name="Kuo A."/>
            <person name="Labutti K."/>
            <person name="Pangilinan J."/>
            <person name="Lipzen A."/>
            <person name="Riley R."/>
            <person name="Andreopoulos W."/>
            <person name="He G."/>
            <person name="Johnson J."/>
            <person name="Barry K.W."/>
            <person name="Grigoriev I.V."/>
            <person name="Nagy L."/>
            <person name="Hibbett D."/>
            <person name="Henrissat B."/>
            <person name="Matheny P.B."/>
            <person name="Labbe J."/>
            <person name="Martin F."/>
        </authorList>
    </citation>
    <scope>NUCLEOTIDE SEQUENCE</scope>
    <source>
        <strain evidence="1">EC-137</strain>
    </source>
</reference>
<sequence length="779" mass="87354">MLTRSQHYFVKDILVDPNLESASTVESSTPGTRSPCDPYLTSSALRIHSCSCTCLEWEDESPYPEVRAAVSNTDDMDMPVNTIRAFTIGLAWAIIIPGLNQFLFFRYPSITVGSLVAQLLSFPIGQIWARAAPNVSIFGQPLNPGPFTVKEHVVITVMATVGSASAYATGIFAVQRHYYGQNWSFAYQWLLTMSTQLIGFSLGGVLKRFLVSPPSMIWPANLVACALLNTLHSQVYSGYGHKWGMSRERFFFFGFTAALFYYILPGYLFTALSTFSWVSRPAHMLYAKLSQLFGYSSGLGMSILTFDWNNIAFIGSPLATPWWAEANVTVGFLAFFWLLAPILYYANAWWATYLPMMSRSAFDNTGALYNVSMILNENGTLDIAKYKAYSPIFISMAFAISYGMNFATITATLVHAFLYFRKQVLVQATRSLHEQPDVHARLMSRYPQVPEWWYICIFVIMFGVGAVTIEVWPTQMPIWGLVTSLLIAFLYIIPTGMLQAITNQQIGLNVLTEFVGGYALPGKPIALMIFKTYGYIYPRTNVLWLQQDMKLGHYMKIPPRTLFWCQVCATVIAGTVQLGVQAWMFSNVPDLCHNDQPDHFNCAQFEVFYVASVIWGAIGPQRVFSSGQIYHALLYFFLIGAITPIIGWLVLKRWPGSIARYVSIPIIFAGTTWIPPATAVNYIPWAVVGFLFNYVIRKRHFSWWAKYNYVLSAALDCGTAVATLLVFFCLDYPLRGTIGQGTVKAWWGNTVYSRTADARALPLNTLAVGETFGPAKGTW</sequence>
<proteinExistence type="predicted"/>
<accession>A0ACB8QR54</accession>
<evidence type="ECO:0000313" key="2">
    <source>
        <dbReference type="Proteomes" id="UP000814128"/>
    </source>
</evidence>
<gene>
    <name evidence="1" type="ORF">K488DRAFT_45602</name>
</gene>
<dbReference type="Proteomes" id="UP000814128">
    <property type="component" value="Unassembled WGS sequence"/>
</dbReference>